<dbReference type="Gene3D" id="3.30.559.10">
    <property type="entry name" value="Chloramphenicol acetyltransferase-like domain"/>
    <property type="match status" value="1"/>
</dbReference>
<evidence type="ECO:0000259" key="2">
    <source>
        <dbReference type="Pfam" id="PF00668"/>
    </source>
</evidence>
<dbReference type="Pfam" id="PF00668">
    <property type="entry name" value="Condensation"/>
    <property type="match status" value="1"/>
</dbReference>
<accession>J7L804</accession>
<dbReference type="InterPro" id="IPR023213">
    <property type="entry name" value="CAT-like_dom_sf"/>
</dbReference>
<dbReference type="GO" id="GO:0008610">
    <property type="term" value="P:lipid biosynthetic process"/>
    <property type="evidence" value="ECO:0007669"/>
    <property type="project" value="UniProtKB-ARBA"/>
</dbReference>
<dbReference type="GO" id="GO:0003824">
    <property type="term" value="F:catalytic activity"/>
    <property type="evidence" value="ECO:0007669"/>
    <property type="project" value="InterPro"/>
</dbReference>
<gene>
    <name evidence="3" type="ordered locus">B005_1637</name>
</gene>
<protein>
    <submittedName>
        <fullName evidence="3">Condensation domain protein</fullName>
    </submittedName>
</protein>
<feature type="compositionally biased region" description="Basic residues" evidence="1">
    <location>
        <begin position="61"/>
        <end position="79"/>
    </location>
</feature>
<sequence length="79" mass="8417">MNRLEGAGSTYNVPVVVRFGPGLEVGVLESALADVVERHEVLRTVYGESGGEPHQTVLGPRLHRCGQVRSGGRVHRASG</sequence>
<evidence type="ECO:0000256" key="1">
    <source>
        <dbReference type="SAM" id="MobiDB-lite"/>
    </source>
</evidence>
<dbReference type="eggNOG" id="COG1020">
    <property type="taxonomic scope" value="Bacteria"/>
</dbReference>
<reference evidence="3 4" key="1">
    <citation type="journal article" date="2012" name="J. Bacteriol.">
        <title>Whole-Genome Sequence of Nocardiopsis alba Strain ATCC BAA-2165, Associated with Honeybees.</title>
        <authorList>
            <person name="Qiao J."/>
            <person name="Chen L."/>
            <person name="Li Y."/>
            <person name="Wang J."/>
            <person name="Zhang W."/>
            <person name="Chen S."/>
        </authorList>
    </citation>
    <scope>NUCLEOTIDE SEQUENCE [LARGE SCALE GENOMIC DNA]</scope>
    <source>
        <strain evidence="4">ATCC BAA-2165 / BE74</strain>
    </source>
</reference>
<dbReference type="STRING" id="1205910.B005_1637"/>
<proteinExistence type="predicted"/>
<dbReference type="AlphaFoldDB" id="J7L804"/>
<dbReference type="Proteomes" id="UP000003779">
    <property type="component" value="Chromosome"/>
</dbReference>
<dbReference type="EMBL" id="CP003788">
    <property type="protein sequence ID" value="AFR06572.1"/>
    <property type="molecule type" value="Genomic_DNA"/>
</dbReference>
<name>J7L804_NOCAA</name>
<feature type="region of interest" description="Disordered" evidence="1">
    <location>
        <begin position="47"/>
        <end position="79"/>
    </location>
</feature>
<reference evidence="4" key="2">
    <citation type="submission" date="2012-08" db="EMBL/GenBank/DDBJ databases">
        <title>Whole-genome sequence of Nocardiopsis alba strain ATCC BAA-2165 associated with honeybees.</title>
        <authorList>
            <person name="Qiao J."/>
            <person name="Chen L."/>
            <person name="Li Y."/>
            <person name="Wang J."/>
            <person name="Zhang W."/>
            <person name="Chen S."/>
        </authorList>
    </citation>
    <scope>NUCLEOTIDE SEQUENCE [LARGE SCALE GENOMIC DNA]</scope>
    <source>
        <strain evidence="4">ATCC BAA-2165 / BE74</strain>
    </source>
</reference>
<dbReference type="PATRIC" id="fig|1205910.3.peg.1552"/>
<evidence type="ECO:0000313" key="3">
    <source>
        <dbReference type="EMBL" id="AFR06572.1"/>
    </source>
</evidence>
<dbReference type="SUPFAM" id="SSF52777">
    <property type="entry name" value="CoA-dependent acyltransferases"/>
    <property type="match status" value="1"/>
</dbReference>
<dbReference type="HOGENOM" id="CLU_2602465_0_0_11"/>
<evidence type="ECO:0000313" key="4">
    <source>
        <dbReference type="Proteomes" id="UP000003779"/>
    </source>
</evidence>
<feature type="domain" description="Condensation" evidence="2">
    <location>
        <begin position="2"/>
        <end position="58"/>
    </location>
</feature>
<dbReference type="KEGG" id="nal:B005_1637"/>
<dbReference type="InterPro" id="IPR001242">
    <property type="entry name" value="Condensation_dom"/>
</dbReference>
<organism evidence="3 4">
    <name type="scientific">Nocardiopsis alba (strain ATCC BAA-2165 / BE74)</name>
    <dbReference type="NCBI Taxonomy" id="1205910"/>
    <lineage>
        <taxon>Bacteria</taxon>
        <taxon>Bacillati</taxon>
        <taxon>Actinomycetota</taxon>
        <taxon>Actinomycetes</taxon>
        <taxon>Streptosporangiales</taxon>
        <taxon>Nocardiopsidaceae</taxon>
        <taxon>Nocardiopsis</taxon>
    </lineage>
</organism>